<gene>
    <name evidence="2" type="ORF">LBV24_11785</name>
</gene>
<keyword evidence="1" id="KW-0732">Signal</keyword>
<evidence type="ECO:0000313" key="3">
    <source>
        <dbReference type="Proteomes" id="UP001198402"/>
    </source>
</evidence>
<accession>A0ABS7Y5I6</accession>
<evidence type="ECO:0000256" key="1">
    <source>
        <dbReference type="SAM" id="SignalP"/>
    </source>
</evidence>
<dbReference type="Proteomes" id="UP001198402">
    <property type="component" value="Unassembled WGS sequence"/>
</dbReference>
<protein>
    <recommendedName>
        <fullName evidence="4">Peptidase family M23</fullName>
    </recommendedName>
</protein>
<dbReference type="RefSeq" id="WP_224478865.1">
    <property type="nucleotide sequence ID" value="NZ_JAIUJS010000006.1"/>
</dbReference>
<name>A0ABS7Y5I6_9FLAO</name>
<comment type="caution">
    <text evidence="2">The sequence shown here is derived from an EMBL/GenBank/DDBJ whole genome shotgun (WGS) entry which is preliminary data.</text>
</comment>
<feature type="signal peptide" evidence="1">
    <location>
        <begin position="1"/>
        <end position="19"/>
    </location>
</feature>
<proteinExistence type="predicted"/>
<evidence type="ECO:0008006" key="4">
    <source>
        <dbReference type="Google" id="ProtNLM"/>
    </source>
</evidence>
<sequence length="116" mass="12873">MKNVILTLFFLGFCFFASAQSQPNVGDELVINEPTAVNYKYVKFPKLNILAKRGKVANYKSVYGDTVIVKEVIANDDGTTHVVLERKDGTKFFGYLKSVKANYNKSIEAGEIAPTT</sequence>
<keyword evidence="3" id="KW-1185">Reference proteome</keyword>
<evidence type="ECO:0000313" key="2">
    <source>
        <dbReference type="EMBL" id="MCA0153902.1"/>
    </source>
</evidence>
<organism evidence="2 3">
    <name type="scientific">Winogradskyella vincentii</name>
    <dbReference type="NCBI Taxonomy" id="2877122"/>
    <lineage>
        <taxon>Bacteria</taxon>
        <taxon>Pseudomonadati</taxon>
        <taxon>Bacteroidota</taxon>
        <taxon>Flavobacteriia</taxon>
        <taxon>Flavobacteriales</taxon>
        <taxon>Flavobacteriaceae</taxon>
        <taxon>Winogradskyella</taxon>
    </lineage>
</organism>
<dbReference type="EMBL" id="JAIUJS010000006">
    <property type="protein sequence ID" value="MCA0153902.1"/>
    <property type="molecule type" value="Genomic_DNA"/>
</dbReference>
<reference evidence="3" key="1">
    <citation type="submission" date="2023-07" db="EMBL/GenBank/DDBJ databases">
        <authorList>
            <person name="Yue Y."/>
        </authorList>
    </citation>
    <scope>NUCLEOTIDE SEQUENCE [LARGE SCALE GENOMIC DNA]</scope>
    <source>
        <strain evidence="3">2Y89</strain>
    </source>
</reference>
<feature type="chain" id="PRO_5046072746" description="Peptidase family M23" evidence="1">
    <location>
        <begin position="20"/>
        <end position="116"/>
    </location>
</feature>